<proteinExistence type="predicted"/>
<reference evidence="1" key="1">
    <citation type="submission" date="2018-02" db="EMBL/GenBank/DDBJ databases">
        <title>Rhizophora mucronata_Transcriptome.</title>
        <authorList>
            <person name="Meera S.P."/>
            <person name="Sreeshan A."/>
            <person name="Augustine A."/>
        </authorList>
    </citation>
    <scope>NUCLEOTIDE SEQUENCE</scope>
    <source>
        <tissue evidence="1">Leaf</tissue>
    </source>
</reference>
<accession>A0A2P2P3G8</accession>
<protein>
    <submittedName>
        <fullName evidence="1">Uncharacterized protein</fullName>
    </submittedName>
</protein>
<evidence type="ECO:0000313" key="1">
    <source>
        <dbReference type="EMBL" id="MBX49219.1"/>
    </source>
</evidence>
<sequence length="22" mass="2469">MVLKPITYVRLKPAPQADKAKT</sequence>
<name>A0A2P2P3G8_RHIMU</name>
<dbReference type="AlphaFoldDB" id="A0A2P2P3G8"/>
<dbReference type="EMBL" id="GGEC01068735">
    <property type="protein sequence ID" value="MBX49219.1"/>
    <property type="molecule type" value="Transcribed_RNA"/>
</dbReference>
<organism evidence="1">
    <name type="scientific">Rhizophora mucronata</name>
    <name type="common">Asiatic mangrove</name>
    <dbReference type="NCBI Taxonomy" id="61149"/>
    <lineage>
        <taxon>Eukaryota</taxon>
        <taxon>Viridiplantae</taxon>
        <taxon>Streptophyta</taxon>
        <taxon>Embryophyta</taxon>
        <taxon>Tracheophyta</taxon>
        <taxon>Spermatophyta</taxon>
        <taxon>Magnoliopsida</taxon>
        <taxon>eudicotyledons</taxon>
        <taxon>Gunneridae</taxon>
        <taxon>Pentapetalae</taxon>
        <taxon>rosids</taxon>
        <taxon>fabids</taxon>
        <taxon>Malpighiales</taxon>
        <taxon>Rhizophoraceae</taxon>
        <taxon>Rhizophora</taxon>
    </lineage>
</organism>